<dbReference type="SUPFAM" id="SSF52540">
    <property type="entry name" value="P-loop containing nucleoside triphosphate hydrolases"/>
    <property type="match status" value="1"/>
</dbReference>
<feature type="domain" description="Bacterial type II secretion system protein E" evidence="2">
    <location>
        <begin position="94"/>
        <end position="369"/>
    </location>
</feature>
<protein>
    <submittedName>
        <fullName evidence="3">CpaF family protein</fullName>
    </submittedName>
</protein>
<dbReference type="InterPro" id="IPR027417">
    <property type="entry name" value="P-loop_NTPase"/>
</dbReference>
<proteinExistence type="inferred from homology"/>
<reference evidence="3 4" key="1">
    <citation type="submission" date="2024-09" db="EMBL/GenBank/DDBJ databases">
        <authorList>
            <person name="Sun Q."/>
            <person name="Mori K."/>
        </authorList>
    </citation>
    <scope>NUCLEOTIDE SEQUENCE [LARGE SCALE GENOMIC DNA]</scope>
    <source>
        <strain evidence="3 4">CCM 7759</strain>
    </source>
</reference>
<evidence type="ECO:0000313" key="4">
    <source>
        <dbReference type="Proteomes" id="UP001589776"/>
    </source>
</evidence>
<comment type="caution">
    <text evidence="3">The sequence shown here is derived from an EMBL/GenBank/DDBJ whole genome shotgun (WGS) entry which is preliminary data.</text>
</comment>
<evidence type="ECO:0000256" key="1">
    <source>
        <dbReference type="ARBA" id="ARBA00006611"/>
    </source>
</evidence>
<dbReference type="PANTHER" id="PTHR30486">
    <property type="entry name" value="TWITCHING MOTILITY PROTEIN PILT"/>
    <property type="match status" value="1"/>
</dbReference>
<dbReference type="InterPro" id="IPR050921">
    <property type="entry name" value="T4SS_GSP_E_ATPase"/>
</dbReference>
<keyword evidence="4" id="KW-1185">Reference proteome</keyword>
<dbReference type="EMBL" id="JBHLWN010000063">
    <property type="protein sequence ID" value="MFC0213835.1"/>
    <property type="molecule type" value="Genomic_DNA"/>
</dbReference>
<accession>A0ABV6DMF9</accession>
<dbReference type="PANTHER" id="PTHR30486:SF6">
    <property type="entry name" value="TYPE IV PILUS RETRACTATION ATPASE PILT"/>
    <property type="match status" value="1"/>
</dbReference>
<comment type="similarity">
    <text evidence="1">Belongs to the GSP E family.</text>
</comment>
<dbReference type="InterPro" id="IPR001482">
    <property type="entry name" value="T2SS/T4SS_dom"/>
</dbReference>
<dbReference type="RefSeq" id="WP_377471181.1">
    <property type="nucleotide sequence ID" value="NZ_JBHLWN010000063.1"/>
</dbReference>
<dbReference type="CDD" id="cd01130">
    <property type="entry name" value="VirB11-like_ATPase"/>
    <property type="match status" value="1"/>
</dbReference>
<name>A0ABV6DMF9_9BACL</name>
<dbReference type="Gene3D" id="3.30.450.380">
    <property type="match status" value="1"/>
</dbReference>
<evidence type="ECO:0000313" key="3">
    <source>
        <dbReference type="EMBL" id="MFC0213835.1"/>
    </source>
</evidence>
<dbReference type="Pfam" id="PF00437">
    <property type="entry name" value="T2SSE"/>
    <property type="match status" value="1"/>
</dbReference>
<organism evidence="3 4">
    <name type="scientific">Paenibacillus chartarius</name>
    <dbReference type="NCBI Taxonomy" id="747481"/>
    <lineage>
        <taxon>Bacteria</taxon>
        <taxon>Bacillati</taxon>
        <taxon>Bacillota</taxon>
        <taxon>Bacilli</taxon>
        <taxon>Bacillales</taxon>
        <taxon>Paenibacillaceae</taxon>
        <taxon>Paenibacillus</taxon>
    </lineage>
</organism>
<evidence type="ECO:0000259" key="2">
    <source>
        <dbReference type="Pfam" id="PF00437"/>
    </source>
</evidence>
<sequence length="420" mass="47403">MSLEVDAVVSARLTPLGRERLRLDPVSLWLQWEMFGQLITDVQRALLQQERLSGWEQADVMPVIEAWVSERTGLYGNGLRRVAQRIDWELFGWGILEPLIADESVTDIMASAQEIWIQQDGVKRRLSIRFRDEEHMIRIARKIAHAAGQSITVGEPFATCAVRGMRINVMIPPVSAEGTTIIVRKYRERRWTEQAYLRAGTLNSDIWRFLSDAMKAGLTGIISGPMGSGKTTLLQSLIAHVPDGEGILVAETVPELFLKTLYPSKCIISVIPRLRGHESSRVSLEQLFENALHQNVRRFIFGEIRGAETALVLEAFQTGHSGWTTMHGDDPKDTAQRLVHMCLRSQRQMDPEYTGKMIAHAVDLIVQMRHYRVTEVAEVTGYRNCQPETAPLYVYEDGCWVKRESPSSALLAKIKRGIGS</sequence>
<dbReference type="Gene3D" id="3.40.50.300">
    <property type="entry name" value="P-loop containing nucleotide triphosphate hydrolases"/>
    <property type="match status" value="1"/>
</dbReference>
<dbReference type="Proteomes" id="UP001589776">
    <property type="component" value="Unassembled WGS sequence"/>
</dbReference>
<gene>
    <name evidence="3" type="ORF">ACFFK0_15500</name>
</gene>